<dbReference type="KEGG" id="tro:trd_1920"/>
<keyword evidence="2" id="KW-0732">Signal</keyword>
<name>B9L220_THERP</name>
<feature type="region of interest" description="Disordered" evidence="1">
    <location>
        <begin position="401"/>
        <end position="453"/>
    </location>
</feature>
<feature type="signal peptide" evidence="2">
    <location>
        <begin position="1"/>
        <end position="26"/>
    </location>
</feature>
<dbReference type="STRING" id="309801.trd_1920"/>
<evidence type="ECO:0000256" key="2">
    <source>
        <dbReference type="SAM" id="SignalP"/>
    </source>
</evidence>
<sequence>MAKRLLTVLVLLSLVVSLVVPGAALAQGQGGGKAGTTLKDASVTATPHWYRDYDWTVTKTADPTSLTLEKGQSASVTFTITADRGEPVDTYEVTGQVCVRNGGERPTENLKIQVRLLYQTGGGPYRELVGWQLVDVSSKEVLGPGESYCYPYTIPFTPVAGASYKVDSKITITNHSGHLGKEFGPSPDSDSFKLPSSPEERDESATISDTLTCPSGFTCSPSGPWNWTVYDDWTGQLEITVTNDTVCNATVELVNAVTLTEDDSGQTHTASATVTITAPDCPTTPGGGMEGCTYTQGYWKNHPSAWPAGYSPDATFFDSGKTWRGVLWTPPRRGDEYYILAHQYIAAVLNVANGATAPDSVQAAIDAATAYFEDTSSASRDQVLAWADTLAQFNEGYLGPGHCTSSSGGGGSGKPRTGGPPNTIAPITPCDPTKKACSGPGNPRNIVKPRIKK</sequence>
<dbReference type="Proteomes" id="UP000000447">
    <property type="component" value="Chromosome"/>
</dbReference>
<protein>
    <submittedName>
        <fullName evidence="3">Uncharacterized protein</fullName>
    </submittedName>
</protein>
<gene>
    <name evidence="3" type="ordered locus">trd_1920</name>
</gene>
<dbReference type="HOGENOM" id="CLU_711589_0_0_0"/>
<dbReference type="OrthoDB" id="159695at2"/>
<reference evidence="3 4" key="1">
    <citation type="journal article" date="2009" name="PLoS ONE">
        <title>Complete genome sequence of the aerobic CO-oxidizing thermophile Thermomicrobium roseum.</title>
        <authorList>
            <person name="Wu D."/>
            <person name="Raymond J."/>
            <person name="Wu M."/>
            <person name="Chatterji S."/>
            <person name="Ren Q."/>
            <person name="Graham J.E."/>
            <person name="Bryant D.A."/>
            <person name="Robb F."/>
            <person name="Colman A."/>
            <person name="Tallon L.J."/>
            <person name="Badger J.H."/>
            <person name="Madupu R."/>
            <person name="Ward N.L."/>
            <person name="Eisen J.A."/>
        </authorList>
    </citation>
    <scope>NUCLEOTIDE SEQUENCE [LARGE SCALE GENOMIC DNA]</scope>
    <source>
        <strain evidence="4">ATCC 27502 / DSM 5159 / P-2</strain>
    </source>
</reference>
<evidence type="ECO:0000313" key="3">
    <source>
        <dbReference type="EMBL" id="ACM05061.1"/>
    </source>
</evidence>
<keyword evidence="4" id="KW-1185">Reference proteome</keyword>
<proteinExistence type="predicted"/>
<dbReference type="RefSeq" id="WP_015922862.1">
    <property type="nucleotide sequence ID" value="NC_011959.1"/>
</dbReference>
<organism evidence="3 4">
    <name type="scientific">Thermomicrobium roseum (strain ATCC 27502 / DSM 5159 / P-2)</name>
    <dbReference type="NCBI Taxonomy" id="309801"/>
    <lineage>
        <taxon>Bacteria</taxon>
        <taxon>Pseudomonadati</taxon>
        <taxon>Thermomicrobiota</taxon>
        <taxon>Thermomicrobia</taxon>
        <taxon>Thermomicrobiales</taxon>
        <taxon>Thermomicrobiaceae</taxon>
        <taxon>Thermomicrobium</taxon>
    </lineage>
</organism>
<dbReference type="eggNOG" id="COG5624">
    <property type="taxonomic scope" value="Bacteria"/>
</dbReference>
<evidence type="ECO:0000256" key="1">
    <source>
        <dbReference type="SAM" id="MobiDB-lite"/>
    </source>
</evidence>
<feature type="chain" id="PRO_5002886150" evidence="2">
    <location>
        <begin position="27"/>
        <end position="453"/>
    </location>
</feature>
<evidence type="ECO:0000313" key="4">
    <source>
        <dbReference type="Proteomes" id="UP000000447"/>
    </source>
</evidence>
<dbReference type="EMBL" id="CP001275">
    <property type="protein sequence ID" value="ACM05061.1"/>
    <property type="molecule type" value="Genomic_DNA"/>
</dbReference>
<feature type="region of interest" description="Disordered" evidence="1">
    <location>
        <begin position="176"/>
        <end position="207"/>
    </location>
</feature>
<accession>B9L220</accession>
<dbReference type="AlphaFoldDB" id="B9L220"/>